<reference evidence="1 2" key="1">
    <citation type="journal article" date="2018" name="Sci. Rep.">
        <title>Genomic signatures of local adaptation to the degree of environmental predictability in rotifers.</title>
        <authorList>
            <person name="Franch-Gras L."/>
            <person name="Hahn C."/>
            <person name="Garcia-Roger E.M."/>
            <person name="Carmona M.J."/>
            <person name="Serra M."/>
            <person name="Gomez A."/>
        </authorList>
    </citation>
    <scope>NUCLEOTIDE SEQUENCE [LARGE SCALE GENOMIC DNA]</scope>
    <source>
        <strain evidence="1">HYR1</strain>
    </source>
</reference>
<organism evidence="1 2">
    <name type="scientific">Brachionus plicatilis</name>
    <name type="common">Marine rotifer</name>
    <name type="synonym">Brachionus muelleri</name>
    <dbReference type="NCBI Taxonomy" id="10195"/>
    <lineage>
        <taxon>Eukaryota</taxon>
        <taxon>Metazoa</taxon>
        <taxon>Spiralia</taxon>
        <taxon>Gnathifera</taxon>
        <taxon>Rotifera</taxon>
        <taxon>Eurotatoria</taxon>
        <taxon>Monogononta</taxon>
        <taxon>Pseudotrocha</taxon>
        <taxon>Ploima</taxon>
        <taxon>Brachionidae</taxon>
        <taxon>Brachionus</taxon>
    </lineage>
</organism>
<name>A0A3M7PLF5_BRAPC</name>
<sequence>MVPLLFKDLSHRFSRQQSKKRLKTHDQLNNTTHFKSETNSYSGSIVELFPFVGIRVGTNTHTERFVIILNNKLNQKDFYLQKD</sequence>
<dbReference type="EMBL" id="REGN01010151">
    <property type="protein sequence ID" value="RMZ99584.1"/>
    <property type="molecule type" value="Genomic_DNA"/>
</dbReference>
<dbReference type="Proteomes" id="UP000276133">
    <property type="component" value="Unassembled WGS sequence"/>
</dbReference>
<evidence type="ECO:0000313" key="2">
    <source>
        <dbReference type="Proteomes" id="UP000276133"/>
    </source>
</evidence>
<gene>
    <name evidence="1" type="ORF">BpHYR1_029880</name>
</gene>
<accession>A0A3M7PLF5</accession>
<dbReference type="AlphaFoldDB" id="A0A3M7PLF5"/>
<proteinExistence type="predicted"/>
<evidence type="ECO:0000313" key="1">
    <source>
        <dbReference type="EMBL" id="RMZ99584.1"/>
    </source>
</evidence>
<comment type="caution">
    <text evidence="1">The sequence shown here is derived from an EMBL/GenBank/DDBJ whole genome shotgun (WGS) entry which is preliminary data.</text>
</comment>
<protein>
    <submittedName>
        <fullName evidence="1">Uncharacterized protein</fullName>
    </submittedName>
</protein>
<keyword evidence="2" id="KW-1185">Reference proteome</keyword>